<evidence type="ECO:0008006" key="5">
    <source>
        <dbReference type="Google" id="ProtNLM"/>
    </source>
</evidence>
<sequence length="346" mass="36849">MKKLISLALAALLLLNLAACGESSVSNPSGSSDDSSSSADPAQPDAFSPITTEAEVRALYGDDADLIASIEAYQGDFLVQLGTDDSCPSLDWVYGESGIRRRMLWLDTPLLRCEIESQASVRVVTGGPNIYNGVPGFPRVELATLSLLYDEQGCDRGYDPYVSPGTASSEIYWAGAGERYSMGMQGRREAIRSAQVDAGGLTVAFAPLADGSDFVAAYCEIPYTEVALSEDGMTLTVTMHDTFLSSGTLSKDVDPDFLKEYGSLYPESFPAGELAGSCTLIENADLRQDGNSAVLTVTLADSPIHGRNFGDGYYRFTAETGYTGIADIGPYLRVTLNATNELFAGD</sequence>
<reference evidence="3" key="1">
    <citation type="submission" date="2020-08" db="EMBL/GenBank/DDBJ databases">
        <title>Genome public.</title>
        <authorList>
            <person name="Liu C."/>
            <person name="Sun Q."/>
        </authorList>
    </citation>
    <scope>NUCLEOTIDE SEQUENCE</scope>
    <source>
        <strain evidence="3">BX5</strain>
    </source>
</reference>
<feature type="chain" id="PRO_5039323978" description="Lipoprotein" evidence="2">
    <location>
        <begin position="22"/>
        <end position="346"/>
    </location>
</feature>
<keyword evidence="4" id="KW-1185">Reference proteome</keyword>
<evidence type="ECO:0000256" key="2">
    <source>
        <dbReference type="SAM" id="SignalP"/>
    </source>
</evidence>
<dbReference type="AlphaFoldDB" id="A0A8J6J3E5"/>
<accession>A0A8J6J3E5</accession>
<protein>
    <recommendedName>
        <fullName evidence="5">Lipoprotein</fullName>
    </recommendedName>
</protein>
<dbReference type="EMBL" id="JACOPN010000001">
    <property type="protein sequence ID" value="MBC5716217.1"/>
    <property type="molecule type" value="Genomic_DNA"/>
</dbReference>
<proteinExistence type="predicted"/>
<evidence type="ECO:0000313" key="3">
    <source>
        <dbReference type="EMBL" id="MBC5716217.1"/>
    </source>
</evidence>
<evidence type="ECO:0000313" key="4">
    <source>
        <dbReference type="Proteomes" id="UP000602260"/>
    </source>
</evidence>
<name>A0A8J6J3E5_9FIRM</name>
<feature type="signal peptide" evidence="2">
    <location>
        <begin position="1"/>
        <end position="21"/>
    </location>
</feature>
<dbReference type="RefSeq" id="WP_186877680.1">
    <property type="nucleotide sequence ID" value="NZ_JACOPN010000001.1"/>
</dbReference>
<keyword evidence="2" id="KW-0732">Signal</keyword>
<feature type="region of interest" description="Disordered" evidence="1">
    <location>
        <begin position="26"/>
        <end position="46"/>
    </location>
</feature>
<organism evidence="3 4">
    <name type="scientific">Flintibacter faecis</name>
    <dbReference type="NCBI Taxonomy" id="2763047"/>
    <lineage>
        <taxon>Bacteria</taxon>
        <taxon>Bacillati</taxon>
        <taxon>Bacillota</taxon>
        <taxon>Clostridia</taxon>
        <taxon>Eubacteriales</taxon>
        <taxon>Flintibacter</taxon>
    </lineage>
</organism>
<dbReference type="Proteomes" id="UP000602260">
    <property type="component" value="Unassembled WGS sequence"/>
</dbReference>
<gene>
    <name evidence="3" type="ORF">H8S55_02575</name>
</gene>
<evidence type="ECO:0000256" key="1">
    <source>
        <dbReference type="SAM" id="MobiDB-lite"/>
    </source>
</evidence>
<comment type="caution">
    <text evidence="3">The sequence shown here is derived from an EMBL/GenBank/DDBJ whole genome shotgun (WGS) entry which is preliminary data.</text>
</comment>